<evidence type="ECO:0000313" key="2">
    <source>
        <dbReference type="EMBL" id="SOY65582.1"/>
    </source>
</evidence>
<dbReference type="AlphaFoldDB" id="A0A375C906"/>
<accession>A0A375C906</accession>
<protein>
    <recommendedName>
        <fullName evidence="3">Phage holin T7 family, holin superfamily II</fullName>
    </recommendedName>
</protein>
<reference evidence="2" key="1">
    <citation type="submission" date="2018-01" db="EMBL/GenBank/DDBJ databases">
        <authorList>
            <person name="Clerissi C."/>
        </authorList>
    </citation>
    <scope>NUCLEOTIDE SEQUENCE</scope>
    <source>
        <strain evidence="2">Cupriavidus taiwanensis LMG 19430</strain>
    </source>
</reference>
<dbReference type="Proteomes" id="UP000257016">
    <property type="component" value="Unassembled WGS sequence"/>
</dbReference>
<evidence type="ECO:0000256" key="1">
    <source>
        <dbReference type="SAM" id="Phobius"/>
    </source>
</evidence>
<keyword evidence="1" id="KW-0812">Transmembrane</keyword>
<feature type="transmembrane region" description="Helical" evidence="1">
    <location>
        <begin position="39"/>
        <end position="56"/>
    </location>
</feature>
<name>A0A375C906_9BURK</name>
<evidence type="ECO:0008006" key="3">
    <source>
        <dbReference type="Google" id="ProtNLM"/>
    </source>
</evidence>
<keyword evidence="1" id="KW-0472">Membrane</keyword>
<proteinExistence type="predicted"/>
<comment type="caution">
    <text evidence="2">The sequence shown here is derived from an EMBL/GenBank/DDBJ whole genome shotgun (WGS) entry which is preliminary data.</text>
</comment>
<gene>
    <name evidence="2" type="ORF">CBM2586_B10177</name>
</gene>
<sequence>MSEPISGGAASAVASTAAKVSPPWVITALSWGDDNFPRILLVLSILYTAAQLFLALRKIWRERNE</sequence>
<keyword evidence="1" id="KW-1133">Transmembrane helix</keyword>
<organism evidence="2">
    <name type="scientific">Cupriavidus taiwanensis</name>
    <dbReference type="NCBI Taxonomy" id="164546"/>
    <lineage>
        <taxon>Bacteria</taxon>
        <taxon>Pseudomonadati</taxon>
        <taxon>Pseudomonadota</taxon>
        <taxon>Betaproteobacteria</taxon>
        <taxon>Burkholderiales</taxon>
        <taxon>Burkholderiaceae</taxon>
        <taxon>Cupriavidus</taxon>
    </lineage>
</organism>
<dbReference type="EMBL" id="OFSN01000015">
    <property type="protein sequence ID" value="SOY65582.1"/>
    <property type="molecule type" value="Genomic_DNA"/>
</dbReference>